<comment type="caution">
    <text evidence="3">The sequence shown here is derived from an EMBL/GenBank/DDBJ whole genome shotgun (WGS) entry which is preliminary data.</text>
</comment>
<dbReference type="Gene3D" id="3.40.960.10">
    <property type="entry name" value="VSR Endonuclease"/>
    <property type="match status" value="1"/>
</dbReference>
<dbReference type="STRING" id="1297569.MESS2_590021"/>
<dbReference type="InterPro" id="IPR011335">
    <property type="entry name" value="Restrct_endonuc-II-like"/>
</dbReference>
<dbReference type="SUPFAM" id="SSF52980">
    <property type="entry name" value="Restriction endonuclease-like"/>
    <property type="match status" value="1"/>
</dbReference>
<keyword evidence="4" id="KW-1185">Reference proteome</keyword>
<accession>M5F6J1</accession>
<feature type="region of interest" description="Disordered" evidence="1">
    <location>
        <begin position="45"/>
        <end position="71"/>
    </location>
</feature>
<evidence type="ECO:0000259" key="2">
    <source>
        <dbReference type="Pfam" id="PF04480"/>
    </source>
</evidence>
<name>M5F6J1_9HYPH</name>
<protein>
    <recommendedName>
        <fullName evidence="2">DUF559 domain-containing protein</fullName>
    </recommendedName>
</protein>
<dbReference type="eggNOG" id="COG2852">
    <property type="taxonomic scope" value="Bacteria"/>
</dbReference>
<gene>
    <name evidence="3" type="ORF">MESS2_590021</name>
</gene>
<dbReference type="AlphaFoldDB" id="M5F6J1"/>
<dbReference type="Pfam" id="PF04480">
    <property type="entry name" value="DUF559"/>
    <property type="match status" value="1"/>
</dbReference>
<dbReference type="InterPro" id="IPR007569">
    <property type="entry name" value="DUF559"/>
</dbReference>
<dbReference type="PANTHER" id="PTHR38590">
    <property type="entry name" value="BLL0828 PROTEIN"/>
    <property type="match status" value="1"/>
</dbReference>
<dbReference type="Proteomes" id="UP000012062">
    <property type="component" value="Unassembled WGS sequence"/>
</dbReference>
<dbReference type="EMBL" id="CAUM01000127">
    <property type="protein sequence ID" value="CCV07521.1"/>
    <property type="molecule type" value="Genomic_DNA"/>
</dbReference>
<organism evidence="3 4">
    <name type="scientific">Mesorhizobium metallidurans STM 2683</name>
    <dbReference type="NCBI Taxonomy" id="1297569"/>
    <lineage>
        <taxon>Bacteria</taxon>
        <taxon>Pseudomonadati</taxon>
        <taxon>Pseudomonadota</taxon>
        <taxon>Alphaproteobacteria</taxon>
        <taxon>Hyphomicrobiales</taxon>
        <taxon>Phyllobacteriaceae</taxon>
        <taxon>Mesorhizobium</taxon>
    </lineage>
</organism>
<feature type="domain" description="DUF559" evidence="2">
    <location>
        <begin position="73"/>
        <end position="176"/>
    </location>
</feature>
<dbReference type="PANTHER" id="PTHR38590:SF1">
    <property type="entry name" value="BLL0828 PROTEIN"/>
    <property type="match status" value="1"/>
</dbReference>
<reference evidence="3 4" key="1">
    <citation type="submission" date="2013-02" db="EMBL/GenBank/DDBJ databases">
        <authorList>
            <person name="Genoscope - CEA"/>
        </authorList>
    </citation>
    <scope>NUCLEOTIDE SEQUENCE [LARGE SCALE GENOMIC DNA]</scope>
    <source>
        <strain evidence="3 4">STM 2683</strain>
    </source>
</reference>
<evidence type="ECO:0000313" key="3">
    <source>
        <dbReference type="EMBL" id="CCV07521.1"/>
    </source>
</evidence>
<dbReference type="InterPro" id="IPR047216">
    <property type="entry name" value="Endonuclease_DUF559_bact"/>
</dbReference>
<proteinExistence type="predicted"/>
<evidence type="ECO:0000313" key="4">
    <source>
        <dbReference type="Proteomes" id="UP000012062"/>
    </source>
</evidence>
<sequence length="209" mass="23454">MTICINLMNSRPPLRRASLDTSPPIDGVEEGREIIPAGALLLPPEGGEVAPRSSDGVGEAVRETRSRRKIGTTQRARKLRQAGNQAKALLWLELKARKLGGYRFTRQFSIGPFFADFACREKWLVVEVDGHQHADSSYDRRRDDFMRAQGYSILRLWSHDVLKHRTSVCETILATLDGRLAENIAVSDLRFVFTSRSLDSISSKTDLSL</sequence>
<dbReference type="CDD" id="cd01038">
    <property type="entry name" value="Endonuclease_DUF559"/>
    <property type="match status" value="1"/>
</dbReference>
<evidence type="ECO:0000256" key="1">
    <source>
        <dbReference type="SAM" id="MobiDB-lite"/>
    </source>
</evidence>